<evidence type="ECO:0000313" key="3">
    <source>
        <dbReference type="Proteomes" id="UP000002009"/>
    </source>
</evidence>
<dbReference type="RefSeq" id="XP_002507132.1">
    <property type="nucleotide sequence ID" value="XM_002507086.1"/>
</dbReference>
<evidence type="ECO:0000313" key="2">
    <source>
        <dbReference type="EMBL" id="ACO68390.1"/>
    </source>
</evidence>
<dbReference type="Pfam" id="PF20479">
    <property type="entry name" value="TMEM128"/>
    <property type="match status" value="1"/>
</dbReference>
<dbReference type="PANTHER" id="PTHR31134:SF1">
    <property type="entry name" value="TRANSMEMBRANE PROTEIN 128"/>
    <property type="match status" value="1"/>
</dbReference>
<dbReference type="OMA" id="GINMWIM"/>
<dbReference type="GeneID" id="8250451"/>
<evidence type="ECO:0000256" key="1">
    <source>
        <dbReference type="SAM" id="Phobius"/>
    </source>
</evidence>
<keyword evidence="3" id="KW-1185">Reference proteome</keyword>
<dbReference type="InterPro" id="IPR033579">
    <property type="entry name" value="TMEM128"/>
</dbReference>
<feature type="transmembrane region" description="Helical" evidence="1">
    <location>
        <begin position="115"/>
        <end position="137"/>
    </location>
</feature>
<name>C1FDH2_MICCC</name>
<feature type="transmembrane region" description="Helical" evidence="1">
    <location>
        <begin position="76"/>
        <end position="95"/>
    </location>
</feature>
<proteinExistence type="predicted"/>
<organism evidence="2 3">
    <name type="scientific">Micromonas commoda (strain RCC299 / NOUM17 / CCMP2709)</name>
    <name type="common">Picoplanktonic green alga</name>
    <dbReference type="NCBI Taxonomy" id="296587"/>
    <lineage>
        <taxon>Eukaryota</taxon>
        <taxon>Viridiplantae</taxon>
        <taxon>Chlorophyta</taxon>
        <taxon>Mamiellophyceae</taxon>
        <taxon>Mamiellales</taxon>
        <taxon>Mamiellaceae</taxon>
        <taxon>Micromonas</taxon>
    </lineage>
</organism>
<dbReference type="InParanoid" id="C1FDH2"/>
<sequence>MRYSRLTARDEVAVNAGSSLENVLSNQYRAKARRQIREKIERLLWLIFSLTTIWYGDGKINLVTWLYNRYSAVRTWFLLALFAISANGIILMYLIHRHDLHRKGSRWESQASWAVPTSCCLGFVSFVGFGAVLWPIYSWVTPIAEVVLCMGLLMSSYFVPSLNQLPQKLS</sequence>
<dbReference type="AlphaFoldDB" id="C1FDH2"/>
<keyword evidence="1" id="KW-1133">Transmembrane helix</keyword>
<accession>C1FDH2</accession>
<dbReference type="OrthoDB" id="58903at2759"/>
<dbReference type="EMBL" id="CP001574">
    <property type="protein sequence ID" value="ACO68390.1"/>
    <property type="molecule type" value="Genomic_DNA"/>
</dbReference>
<dbReference type="FunCoup" id="C1FDH2">
    <property type="interactions" value="27"/>
</dbReference>
<evidence type="ECO:0008006" key="4">
    <source>
        <dbReference type="Google" id="ProtNLM"/>
    </source>
</evidence>
<protein>
    <recommendedName>
        <fullName evidence="4">Transmembrane protein</fullName>
    </recommendedName>
</protein>
<dbReference type="PANTHER" id="PTHR31134">
    <property type="entry name" value="TRANSMEMBRANE PROTEIN 128"/>
    <property type="match status" value="1"/>
</dbReference>
<feature type="transmembrane region" description="Helical" evidence="1">
    <location>
        <begin position="40"/>
        <end position="56"/>
    </location>
</feature>
<keyword evidence="1" id="KW-0472">Membrane</keyword>
<gene>
    <name evidence="2" type="primary">CUP250</name>
    <name evidence="2" type="ORF">MICPUN_112731</name>
</gene>
<dbReference type="KEGG" id="mis:MICPUN_112731"/>
<reference evidence="2 3" key="1">
    <citation type="journal article" date="2009" name="Science">
        <title>Green evolution and dynamic adaptations revealed by genomes of the marine picoeukaryotes Micromonas.</title>
        <authorList>
            <person name="Worden A.Z."/>
            <person name="Lee J.H."/>
            <person name="Mock T."/>
            <person name="Rouze P."/>
            <person name="Simmons M.P."/>
            <person name="Aerts A.L."/>
            <person name="Allen A.E."/>
            <person name="Cuvelier M.L."/>
            <person name="Derelle E."/>
            <person name="Everett M.V."/>
            <person name="Foulon E."/>
            <person name="Grimwood J."/>
            <person name="Gundlach H."/>
            <person name="Henrissat B."/>
            <person name="Napoli C."/>
            <person name="McDonald S.M."/>
            <person name="Parker M.S."/>
            <person name="Rombauts S."/>
            <person name="Salamov A."/>
            <person name="Von Dassow P."/>
            <person name="Badger J.H."/>
            <person name="Coutinho P.M."/>
            <person name="Demir E."/>
            <person name="Dubchak I."/>
            <person name="Gentemann C."/>
            <person name="Eikrem W."/>
            <person name="Gready J.E."/>
            <person name="John U."/>
            <person name="Lanier W."/>
            <person name="Lindquist E.A."/>
            <person name="Lucas S."/>
            <person name="Mayer K.F."/>
            <person name="Moreau H."/>
            <person name="Not F."/>
            <person name="Otillar R."/>
            <person name="Panaud O."/>
            <person name="Pangilinan J."/>
            <person name="Paulsen I."/>
            <person name="Piegu B."/>
            <person name="Poliakov A."/>
            <person name="Robbens S."/>
            <person name="Schmutz J."/>
            <person name="Toulza E."/>
            <person name="Wyss T."/>
            <person name="Zelensky A."/>
            <person name="Zhou K."/>
            <person name="Armbrust E.V."/>
            <person name="Bhattacharya D."/>
            <person name="Goodenough U.W."/>
            <person name="Van de Peer Y."/>
            <person name="Grigoriev I.V."/>
        </authorList>
    </citation>
    <scope>NUCLEOTIDE SEQUENCE [LARGE SCALE GENOMIC DNA]</scope>
    <source>
        <strain evidence="3">RCC299 / NOUM17</strain>
    </source>
</reference>
<feature type="transmembrane region" description="Helical" evidence="1">
    <location>
        <begin position="143"/>
        <end position="162"/>
    </location>
</feature>
<dbReference type="Proteomes" id="UP000002009">
    <property type="component" value="Chromosome 1"/>
</dbReference>
<keyword evidence="1" id="KW-0812">Transmembrane</keyword>